<dbReference type="Pfam" id="PF02656">
    <property type="entry name" value="DUF202"/>
    <property type="match status" value="1"/>
</dbReference>
<evidence type="ECO:0000256" key="4">
    <source>
        <dbReference type="ARBA" id="ARBA00022640"/>
    </source>
</evidence>
<dbReference type="InterPro" id="IPR006843">
    <property type="entry name" value="PAP/fibrillin_dom"/>
</dbReference>
<feature type="transmembrane region" description="Helical" evidence="10">
    <location>
        <begin position="1195"/>
        <end position="1213"/>
    </location>
</feature>
<feature type="chain" id="PRO_5013181052" evidence="11">
    <location>
        <begin position="30"/>
        <end position="1219"/>
    </location>
</feature>
<dbReference type="GO" id="GO:0005774">
    <property type="term" value="C:vacuolar membrane"/>
    <property type="evidence" value="ECO:0007669"/>
    <property type="project" value="UniProtKB-SubCell"/>
</dbReference>
<keyword evidence="14" id="KW-1185">Reference proteome</keyword>
<dbReference type="SUPFAM" id="SSF48371">
    <property type="entry name" value="ARM repeat"/>
    <property type="match status" value="1"/>
</dbReference>
<dbReference type="InterPro" id="IPR051572">
    <property type="entry name" value="VTC_Complex_Subunit"/>
</dbReference>
<feature type="compositionally biased region" description="Polar residues" evidence="9">
    <location>
        <begin position="492"/>
        <end position="503"/>
    </location>
</feature>
<evidence type="ECO:0000313" key="14">
    <source>
        <dbReference type="Proteomes" id="UP000186817"/>
    </source>
</evidence>
<feature type="transmembrane region" description="Helical" evidence="10">
    <location>
        <begin position="1099"/>
        <end position="1118"/>
    </location>
</feature>
<dbReference type="Pfam" id="PF03105">
    <property type="entry name" value="SPX"/>
    <property type="match status" value="1"/>
</dbReference>
<feature type="signal peptide" evidence="11">
    <location>
        <begin position="1"/>
        <end position="29"/>
    </location>
</feature>
<reference evidence="13 14" key="1">
    <citation type="submission" date="2016-02" db="EMBL/GenBank/DDBJ databases">
        <title>Genome analysis of coral dinoflagellate symbionts highlights evolutionary adaptations to a symbiotic lifestyle.</title>
        <authorList>
            <person name="Aranda M."/>
            <person name="Li Y."/>
            <person name="Liew Y.J."/>
            <person name="Baumgarten S."/>
            <person name="Simakov O."/>
            <person name="Wilson M."/>
            <person name="Piel J."/>
            <person name="Ashoor H."/>
            <person name="Bougouffa S."/>
            <person name="Bajic V.B."/>
            <person name="Ryu T."/>
            <person name="Ravasi T."/>
            <person name="Bayer T."/>
            <person name="Micklem G."/>
            <person name="Kim H."/>
            <person name="Bhak J."/>
            <person name="Lajeunesse T.C."/>
            <person name="Voolstra C.R."/>
        </authorList>
    </citation>
    <scope>NUCLEOTIDE SEQUENCE [LARGE SCALE GENOMIC DNA]</scope>
    <source>
        <strain evidence="13 14">CCMP2467</strain>
    </source>
</reference>
<keyword evidence="8" id="KW-0175">Coiled coil</keyword>
<evidence type="ECO:0000313" key="13">
    <source>
        <dbReference type="EMBL" id="OLP89941.1"/>
    </source>
</evidence>
<evidence type="ECO:0000256" key="5">
    <source>
        <dbReference type="ARBA" id="ARBA00022692"/>
    </source>
</evidence>
<evidence type="ECO:0000256" key="11">
    <source>
        <dbReference type="SAM" id="SignalP"/>
    </source>
</evidence>
<dbReference type="PROSITE" id="PS51382">
    <property type="entry name" value="SPX"/>
    <property type="match status" value="1"/>
</dbReference>
<dbReference type="Pfam" id="PF04755">
    <property type="entry name" value="PAP_fibrillin"/>
    <property type="match status" value="1"/>
</dbReference>
<dbReference type="InterPro" id="IPR004331">
    <property type="entry name" value="SPX_dom"/>
</dbReference>
<sequence length="1219" mass="133447">MARSSRLRQIFCCLALALLALLPRAFVAGVPVQVIERRLAPVSATKRSRTTRKAADPAVVLDSPVLAASVTAAGLAAFAAFQAFQGQRRATLKQELLAAVEASQRGVDEAQNDRIGGLFAELEALNPTAEPLASSQLKGDWELLWTTSSLGRPPFFRPVEDRPILQYLDPAGGVARNLEFTPLGPNRVDAETWVEGLEKTTVGVRFKVFTLFGLLPIQAPDSATGILQVTYLDENLRLSRGDRGNLFVLRKVSSEKSAKFVPPRPDADAPDDSDEEFEHELLAFEQRFIILEEGPAGLDILASNLSKDKLNLEKRLKSSNETVDSLTASVGEWRRLSEEKDLEISDLSTKLDQMMREHAALEEAIAQKRREIEQQVAEEKAALEAKVQELQLECDNARAISDGMDKASNRVQKAAMVCHIRIIAPAIKMMKFGKLIKRVAPPSHLNQYVAYDVLKKAIVVLQEAEKKHTAEEASGTGAGVASTDEKEVSEAFGNSTTSASGQPPESRFYELINHEMQKVNRHFSLQLRSIVDNLKEAQAALFQHVKAGGGGDNLPVAAKFLQTAADVLVELDNYRSLNKTAFRKIAKKFDKGLTTKKPLSKWFMPQLEREQFVAYPLDSMLLALALGFGALRRFQPSPPAPQPRKTSGEERTTTLVLNSAGHLRALCTLVKNFDLVFPPQQGHLASTPESMSGEGLTTEFQKLIRAMGMGIMQSRLYSKTSTVYFDSPSAGFPMYQKLLAKDGPNGSFAAFRCRQTGNGEGSDLVELDRSSAALDVHAFTPVQQLGSPEAFVMEGRPDESSMVQSVKAAAEGLRAKLSAKDASLMSSLGSAGCSSLDRFAEQVASVCVTPGFQDDDRHPDDDGGYGDGVGDDGGDCDDDDGDGYDDGDGDDGDGDDDDDDDAADDDGDHDDGDGYDCDHGDYPVATIGASRHLLRGGNVRIAFDQDIQYTGSLGTGVVQEDQAMTFPFCLIEVAGEDLASTPAWLEELRQDASLRQIPNFNVGAYVLANLYHDKVSPIPTWYETFSESESFEKQDLNFALQSRADAREAQEAAANTQAWRRSIRLVAPQEEAALANPAAQEDDRIIEPKNLLASERTMLEWMHTVFALAVVAIGLWRYSLHGHMKHTNGTEESEEVRGLWLNTASKSRIVLGCYALFLVLLSVCFTWYAVISHLQRIKAMVKNEQSERIFNRRTGPVLFACSLGLALLVHLALQMDSPH</sequence>
<keyword evidence="5 10" id="KW-0812">Transmembrane</keyword>
<protein>
    <submittedName>
        <fullName evidence="13">Putative plastid-lipid-associated protein 4, chloroplastic</fullName>
    </submittedName>
</protein>
<dbReference type="OrthoDB" id="429034at2759"/>
<dbReference type="EMBL" id="LSRX01000736">
    <property type="protein sequence ID" value="OLP89941.1"/>
    <property type="molecule type" value="Genomic_DNA"/>
</dbReference>
<keyword evidence="11" id="KW-0732">Signal</keyword>
<feature type="coiled-coil region" evidence="8">
    <location>
        <begin position="302"/>
        <end position="400"/>
    </location>
</feature>
<dbReference type="InterPro" id="IPR042267">
    <property type="entry name" value="VTC_sf"/>
</dbReference>
<accession>A0A1Q9D435</accession>
<dbReference type="Gene3D" id="3.20.100.30">
    <property type="entry name" value="VTC, catalytic tunnel domain"/>
    <property type="match status" value="1"/>
</dbReference>
<evidence type="ECO:0000256" key="7">
    <source>
        <dbReference type="ARBA" id="ARBA00023136"/>
    </source>
</evidence>
<keyword evidence="6 10" id="KW-1133">Transmembrane helix</keyword>
<feature type="region of interest" description="Disordered" evidence="9">
    <location>
        <begin position="469"/>
        <end position="505"/>
    </location>
</feature>
<dbReference type="InterPro" id="IPR016024">
    <property type="entry name" value="ARM-type_fold"/>
</dbReference>
<feature type="domain" description="SPX" evidence="12">
    <location>
        <begin position="430"/>
        <end position="603"/>
    </location>
</feature>
<dbReference type="Proteomes" id="UP000186817">
    <property type="component" value="Unassembled WGS sequence"/>
</dbReference>
<organism evidence="13 14">
    <name type="scientific">Symbiodinium microadriaticum</name>
    <name type="common">Dinoflagellate</name>
    <name type="synonym">Zooxanthella microadriatica</name>
    <dbReference type="NCBI Taxonomy" id="2951"/>
    <lineage>
        <taxon>Eukaryota</taxon>
        <taxon>Sar</taxon>
        <taxon>Alveolata</taxon>
        <taxon>Dinophyceae</taxon>
        <taxon>Suessiales</taxon>
        <taxon>Symbiodiniaceae</taxon>
        <taxon>Symbiodinium</taxon>
    </lineage>
</organism>
<keyword evidence="3" id="KW-0926">Vacuole</keyword>
<evidence type="ECO:0000256" key="3">
    <source>
        <dbReference type="ARBA" id="ARBA00022554"/>
    </source>
</evidence>
<evidence type="ECO:0000256" key="2">
    <source>
        <dbReference type="ARBA" id="ARBA00004474"/>
    </source>
</evidence>
<feature type="region of interest" description="Disordered" evidence="9">
    <location>
        <begin position="850"/>
        <end position="917"/>
    </location>
</feature>
<evidence type="ECO:0000256" key="6">
    <source>
        <dbReference type="ARBA" id="ARBA00022989"/>
    </source>
</evidence>
<proteinExistence type="predicted"/>
<evidence type="ECO:0000256" key="1">
    <source>
        <dbReference type="ARBA" id="ARBA00004128"/>
    </source>
</evidence>
<evidence type="ECO:0000259" key="12">
    <source>
        <dbReference type="PROSITE" id="PS51382"/>
    </source>
</evidence>
<keyword evidence="7 10" id="KW-0472">Membrane</keyword>
<keyword evidence="4" id="KW-0934">Plastid</keyword>
<evidence type="ECO:0000256" key="9">
    <source>
        <dbReference type="SAM" id="MobiDB-lite"/>
    </source>
</evidence>
<dbReference type="AlphaFoldDB" id="A0A1Q9D435"/>
<comment type="subcellular location">
    <subcellularLocation>
        <location evidence="2">Plastid</location>
    </subcellularLocation>
    <subcellularLocation>
        <location evidence="1">Vacuole membrane</location>
        <topology evidence="1">Multi-pass membrane protein</topology>
    </subcellularLocation>
</comment>
<evidence type="ECO:0000256" key="8">
    <source>
        <dbReference type="SAM" id="Coils"/>
    </source>
</evidence>
<dbReference type="GO" id="GO:0006799">
    <property type="term" value="P:polyphosphate biosynthetic process"/>
    <property type="evidence" value="ECO:0007669"/>
    <property type="project" value="UniProtKB-ARBA"/>
</dbReference>
<comment type="caution">
    <text evidence="13">The sequence shown here is derived from an EMBL/GenBank/DDBJ whole genome shotgun (WGS) entry which is preliminary data.</text>
</comment>
<gene>
    <name evidence="13" type="primary">PAP4</name>
    <name evidence="13" type="ORF">AK812_SmicGene28551</name>
</gene>
<dbReference type="CDD" id="cd14447">
    <property type="entry name" value="SPX"/>
    <property type="match status" value="1"/>
</dbReference>
<dbReference type="PANTHER" id="PTHR46140">
    <property type="entry name" value="VACUOLAR TRANSPORTER CHAPERONE 1-RELATED"/>
    <property type="match status" value="1"/>
</dbReference>
<name>A0A1Q9D435_SYMMI</name>
<dbReference type="PANTHER" id="PTHR46140:SF1">
    <property type="entry name" value="VACUOLAR TRANSPORTER CHAPERONE COMPLEX SUBUNIT 4-RELATED"/>
    <property type="match status" value="1"/>
</dbReference>
<evidence type="ECO:0000256" key="10">
    <source>
        <dbReference type="SAM" id="Phobius"/>
    </source>
</evidence>
<feature type="transmembrane region" description="Helical" evidence="10">
    <location>
        <begin position="1149"/>
        <end position="1174"/>
    </location>
</feature>
<dbReference type="GO" id="GO:0009536">
    <property type="term" value="C:plastid"/>
    <property type="evidence" value="ECO:0007669"/>
    <property type="project" value="UniProtKB-SubCell"/>
</dbReference>
<feature type="compositionally biased region" description="Acidic residues" evidence="9">
    <location>
        <begin position="869"/>
        <end position="915"/>
    </location>
</feature>
<dbReference type="InterPro" id="IPR003807">
    <property type="entry name" value="DUF202"/>
</dbReference>